<sequence length="104" mass="11704">MAMVEEKGPADEREDCTQDGTVDLKGRPVLRSKTGRWKACYFIVDKLHDEGTVNSANNVTNWVGTVWLTPILGAYIADTYLGRYWTFVIASGIYLLVKSRIPSY</sequence>
<organism evidence="1 2">
    <name type="scientific">Quercus lobata</name>
    <name type="common">Valley oak</name>
    <dbReference type="NCBI Taxonomy" id="97700"/>
    <lineage>
        <taxon>Eukaryota</taxon>
        <taxon>Viridiplantae</taxon>
        <taxon>Streptophyta</taxon>
        <taxon>Embryophyta</taxon>
        <taxon>Tracheophyta</taxon>
        <taxon>Spermatophyta</taxon>
        <taxon>Magnoliopsida</taxon>
        <taxon>eudicotyledons</taxon>
        <taxon>Gunneridae</taxon>
        <taxon>Pentapetalae</taxon>
        <taxon>rosids</taxon>
        <taxon>fabids</taxon>
        <taxon>Fagales</taxon>
        <taxon>Fagaceae</taxon>
        <taxon>Quercus</taxon>
    </lineage>
</organism>
<dbReference type="Gramene" id="QL09p040918:mrna">
    <property type="protein sequence ID" value="QL09p040918:mrna"/>
    <property type="gene ID" value="QL09p040918"/>
</dbReference>
<evidence type="ECO:0000313" key="2">
    <source>
        <dbReference type="Proteomes" id="UP000594261"/>
    </source>
</evidence>
<dbReference type="InterPro" id="IPR036259">
    <property type="entry name" value="MFS_trans_sf"/>
</dbReference>
<dbReference type="Proteomes" id="UP000594261">
    <property type="component" value="Chromosome 9"/>
</dbReference>
<dbReference type="EMBL" id="LRBV02000009">
    <property type="status" value="NOT_ANNOTATED_CDS"/>
    <property type="molecule type" value="Genomic_DNA"/>
</dbReference>
<evidence type="ECO:0000313" key="1">
    <source>
        <dbReference type="EnsemblPlants" id="QL09p040918:mrna"/>
    </source>
</evidence>
<dbReference type="Gene3D" id="1.20.1250.20">
    <property type="entry name" value="MFS general substrate transporter like domains"/>
    <property type="match status" value="1"/>
</dbReference>
<name>A0A7N2MKQ6_QUELO</name>
<dbReference type="EnsemblPlants" id="QL09p040918:mrna">
    <property type="protein sequence ID" value="QL09p040918:mrna"/>
    <property type="gene ID" value="QL09p040918"/>
</dbReference>
<reference evidence="1" key="2">
    <citation type="submission" date="2021-01" db="UniProtKB">
        <authorList>
            <consortium name="EnsemblPlants"/>
        </authorList>
    </citation>
    <scope>IDENTIFICATION</scope>
</reference>
<proteinExistence type="predicted"/>
<dbReference type="PANTHER" id="PTHR11654">
    <property type="entry name" value="OLIGOPEPTIDE TRANSPORTER-RELATED"/>
    <property type="match status" value="1"/>
</dbReference>
<reference evidence="1 2" key="1">
    <citation type="journal article" date="2016" name="G3 (Bethesda)">
        <title>First Draft Assembly and Annotation of the Genome of a California Endemic Oak Quercus lobata Nee (Fagaceae).</title>
        <authorList>
            <person name="Sork V.L."/>
            <person name="Fitz-Gibbon S.T."/>
            <person name="Puiu D."/>
            <person name="Crepeau M."/>
            <person name="Gugger P.F."/>
            <person name="Sherman R."/>
            <person name="Stevens K."/>
            <person name="Langley C.H."/>
            <person name="Pellegrini M."/>
            <person name="Salzberg S.L."/>
        </authorList>
    </citation>
    <scope>NUCLEOTIDE SEQUENCE [LARGE SCALE GENOMIC DNA]</scope>
    <source>
        <strain evidence="1 2">cv. SW786</strain>
    </source>
</reference>
<protein>
    <submittedName>
        <fullName evidence="1">Uncharacterized protein</fullName>
    </submittedName>
</protein>
<dbReference type="AlphaFoldDB" id="A0A7N2MKQ6"/>
<keyword evidence="2" id="KW-1185">Reference proteome</keyword>
<dbReference type="InParanoid" id="A0A7N2MKQ6"/>
<accession>A0A7N2MKQ6</accession>